<dbReference type="SUPFAM" id="SSF56176">
    <property type="entry name" value="FAD-binding/transporter-associated domain-like"/>
    <property type="match status" value="1"/>
</dbReference>
<dbReference type="PANTHER" id="PTHR42934">
    <property type="entry name" value="GLYCOLATE OXIDASE SUBUNIT GLCD"/>
    <property type="match status" value="1"/>
</dbReference>
<dbReference type="InterPro" id="IPR016166">
    <property type="entry name" value="FAD-bd_PCMH"/>
</dbReference>
<evidence type="ECO:0000256" key="1">
    <source>
        <dbReference type="ARBA" id="ARBA00022630"/>
    </source>
</evidence>
<reference evidence="4" key="1">
    <citation type="submission" date="2016-10" db="EMBL/GenBank/DDBJ databases">
        <authorList>
            <person name="de Groot N.N."/>
        </authorList>
    </citation>
    <scope>NUCLEOTIDE SEQUENCE</scope>
</reference>
<dbReference type="InterPro" id="IPR017900">
    <property type="entry name" value="4Fe4S_Fe_S_CS"/>
</dbReference>
<dbReference type="Pfam" id="PF11880">
    <property type="entry name" value="DUF3400"/>
    <property type="match status" value="1"/>
</dbReference>
<sequence>MSFREIPYNYTSLSDKKIIVRLLDQEAWDIFKSLKNERKTGLSAKMFFEIFGDIWIVYRNLYIQEDLIQNPKRIKKLIVALQHRLNEIKKRTNNNILVLRLTEKTKLIIDDFSQLLLQQLNERKNLQKVFSQITSLNNIRFDPLTRSSHSTDATDWRVEYPLVVLTPSNENEVGLLVKKCIELKLNIIPRGGGTGYTGGVIPLTKNAVIINTEKLLNISQIQQENGIDTITVGAGVITKRVSEKAKENNLIFAIDPTSQDACTIGGNIAMNAGGKKALRYGTTVDNLLAWTMFLPNGKWLKIKRLNHNKQKLHLLDSVQFETTLFEADNQTKIDSKILTINGKDFRNDNLGKDVSNKFLSGLPGVQKEGCDGLITSATFVLHKVEKYTKTICLEFFDNDLHKAVPSIVNIIDLVKNTADVELVGLEHLDHRYIKAVNYSTKSIQPTLPKMVLIGDISSNNLEKLQQTCLTIIQMVKQLNGEGFIAKDETERQLFWKDRANTAAIASHTNAFKINEDVVIPLNKLADYSDHIEKINIRLSIENKLETLNNIKTYLEKNQTTKVNLLLKEIDKTQIIWQDSLNNLDKKEVFRAYQTKEKIISYKKSIVRKIKDLLIGEDYKNIVIELQKIHKEHKQERLFVATHMHAGDGNVHTNIPVHSHNQKMLNKAEKIVDEIMQIAKDLGGSISGEHGIGITKYKYLNQEYKDNFATYKKQVDPHNFFNKNKLLSGSDLEIAYTPSLQLLAQEALIMENSQIGEINHMIKDCLRCGKCKPVCTTHIPEANLLYSPRDKIIGTNLLIEAFLYEEQTRRGISLKHIAELEDISDHCTICHRCEKPCPVDIDFGKVSIKMRDFLVKNNYKTNSLATKMAYGFLNITNPLAIKIVKKLLIDISYRLQRWISLTIHHKKTEPNITIGKPTFPTQVITTFNRPLTKETTTPTMRQLLDIESSEKIAILSHPTKSNEDSDVVFYFPGCGSERLFSQIGLSTLALLYENGTKIVLPPGYLCCGYPQNAGGYSEKANEISTKNRVLFHRIANTLNYLNIKTVITSCGTCIDQLLTYQFGDIFHNSRLIDIHEFLLEKNIKLNSNDKYLYHAPCHDPIKSSIGSEMVINQLMGIEVINNDRCCSEAGTFAVSRPDVAKQVSFKKENEIKNDLQKLNATKKDKVQILTTCPACRQGLSRYENTTGVKSIYPIEIIAKETLGNKWLDDFVKNVNIEQVLL</sequence>
<dbReference type="Gene3D" id="3.30.70.2740">
    <property type="match status" value="1"/>
</dbReference>
<gene>
    <name evidence="4" type="ORF">MNB_SUP05-5-463</name>
</gene>
<dbReference type="GO" id="GO:0071949">
    <property type="term" value="F:FAD binding"/>
    <property type="evidence" value="ECO:0007669"/>
    <property type="project" value="InterPro"/>
</dbReference>
<dbReference type="InterPro" id="IPR004113">
    <property type="entry name" value="FAD-bd_oxidored_4_C"/>
</dbReference>
<proteinExistence type="predicted"/>
<accession>A0A1W1CQA0</accession>
<dbReference type="InterPro" id="IPR004017">
    <property type="entry name" value="Cys_rich_dom"/>
</dbReference>
<keyword evidence="1" id="KW-0285">Flavoprotein</keyword>
<dbReference type="InterPro" id="IPR021817">
    <property type="entry name" value="DUF3400"/>
</dbReference>
<dbReference type="InterPro" id="IPR036318">
    <property type="entry name" value="FAD-bd_PCMH-like_sf"/>
</dbReference>
<dbReference type="Gene3D" id="3.30.465.10">
    <property type="match status" value="1"/>
</dbReference>
<keyword evidence="2" id="KW-0274">FAD</keyword>
<protein>
    <submittedName>
        <fullName evidence="4">FAD/FMN-containing dehydrogenases</fullName>
    </submittedName>
</protein>
<evidence type="ECO:0000259" key="3">
    <source>
        <dbReference type="PROSITE" id="PS51387"/>
    </source>
</evidence>
<dbReference type="GO" id="GO:0016491">
    <property type="term" value="F:oxidoreductase activity"/>
    <property type="evidence" value="ECO:0007669"/>
    <property type="project" value="UniProtKB-ARBA"/>
</dbReference>
<dbReference type="InterPro" id="IPR009051">
    <property type="entry name" value="Helical_ferredxn"/>
</dbReference>
<dbReference type="InterPro" id="IPR016164">
    <property type="entry name" value="FAD-linked_Oxase-like_C"/>
</dbReference>
<dbReference type="Pfam" id="PF01565">
    <property type="entry name" value="FAD_binding_4"/>
    <property type="match status" value="1"/>
</dbReference>
<dbReference type="PANTHER" id="PTHR42934:SF2">
    <property type="entry name" value="GLYCOLATE OXIDASE SUBUNIT GLCD"/>
    <property type="match status" value="1"/>
</dbReference>
<feature type="domain" description="FAD-binding PCMH-type" evidence="3">
    <location>
        <begin position="157"/>
        <end position="384"/>
    </location>
</feature>
<dbReference type="InterPro" id="IPR006094">
    <property type="entry name" value="Oxid_FAD_bind_N"/>
</dbReference>
<dbReference type="PROSITE" id="PS51387">
    <property type="entry name" value="FAD_PCMH"/>
    <property type="match status" value="1"/>
</dbReference>
<dbReference type="Pfam" id="PF13183">
    <property type="entry name" value="Fer4_8"/>
    <property type="match status" value="1"/>
</dbReference>
<dbReference type="Pfam" id="PF02754">
    <property type="entry name" value="CCG"/>
    <property type="match status" value="2"/>
</dbReference>
<organism evidence="4">
    <name type="scientific">hydrothermal vent metagenome</name>
    <dbReference type="NCBI Taxonomy" id="652676"/>
    <lineage>
        <taxon>unclassified sequences</taxon>
        <taxon>metagenomes</taxon>
        <taxon>ecological metagenomes</taxon>
    </lineage>
</organism>
<dbReference type="Pfam" id="PF12447">
    <property type="entry name" value="DUF3683"/>
    <property type="match status" value="1"/>
</dbReference>
<dbReference type="AlphaFoldDB" id="A0A1W1CQA0"/>
<dbReference type="GO" id="GO:0051536">
    <property type="term" value="F:iron-sulfur cluster binding"/>
    <property type="evidence" value="ECO:0007669"/>
    <property type="project" value="InterPro"/>
</dbReference>
<dbReference type="InterPro" id="IPR017896">
    <property type="entry name" value="4Fe4S_Fe-S-bd"/>
</dbReference>
<dbReference type="InterPro" id="IPR016169">
    <property type="entry name" value="FAD-bd_PCMH_sub2"/>
</dbReference>
<evidence type="ECO:0000256" key="2">
    <source>
        <dbReference type="ARBA" id="ARBA00022827"/>
    </source>
</evidence>
<name>A0A1W1CQA0_9ZZZZ</name>
<dbReference type="PROSITE" id="PS00198">
    <property type="entry name" value="4FE4S_FER_1"/>
    <property type="match status" value="1"/>
</dbReference>
<dbReference type="InterPro" id="IPR051914">
    <property type="entry name" value="FAD-linked_OxidoTrans_Type4"/>
</dbReference>
<dbReference type="Pfam" id="PF02913">
    <property type="entry name" value="FAD-oxidase_C"/>
    <property type="match status" value="2"/>
</dbReference>
<dbReference type="EMBL" id="FPHJ01000059">
    <property type="protein sequence ID" value="SFV68080.1"/>
    <property type="molecule type" value="Genomic_DNA"/>
</dbReference>
<dbReference type="InterPro" id="IPR022153">
    <property type="entry name" value="DUF3683"/>
</dbReference>
<dbReference type="SUPFAM" id="SSF55103">
    <property type="entry name" value="FAD-linked oxidases, C-terminal domain"/>
    <property type="match status" value="1"/>
</dbReference>
<evidence type="ECO:0000313" key="4">
    <source>
        <dbReference type="EMBL" id="SFV68080.1"/>
    </source>
</evidence>
<dbReference type="Gene3D" id="1.10.1060.10">
    <property type="entry name" value="Alpha-helical ferredoxin"/>
    <property type="match status" value="1"/>
</dbReference>
<dbReference type="SUPFAM" id="SSF46548">
    <property type="entry name" value="alpha-helical ferredoxin"/>
    <property type="match status" value="1"/>
</dbReference>